<dbReference type="InterPro" id="IPR007627">
    <property type="entry name" value="RNA_pol_sigma70_r2"/>
</dbReference>
<gene>
    <name evidence="6" type="ORF">KAK10_03250</name>
</gene>
<keyword evidence="2" id="KW-0731">Sigma factor</keyword>
<dbReference type="PANTHER" id="PTHR30385:SF7">
    <property type="entry name" value="RNA POLYMERASE SIGMA FACTOR FLIA"/>
    <property type="match status" value="1"/>
</dbReference>
<dbReference type="InterPro" id="IPR014284">
    <property type="entry name" value="RNA_pol_sigma-70_dom"/>
</dbReference>
<name>A0ABT0VGI4_9LACO</name>
<evidence type="ECO:0000313" key="6">
    <source>
        <dbReference type="EMBL" id="MCM2436947.1"/>
    </source>
</evidence>
<dbReference type="PRINTS" id="PR00046">
    <property type="entry name" value="SIGMA70FCT"/>
</dbReference>
<evidence type="ECO:0000256" key="4">
    <source>
        <dbReference type="ARBA" id="ARBA00023163"/>
    </source>
</evidence>
<dbReference type="InterPro" id="IPR007630">
    <property type="entry name" value="RNA_pol_sigma70_r4"/>
</dbReference>
<dbReference type="Gene3D" id="1.20.140.160">
    <property type="match status" value="1"/>
</dbReference>
<reference evidence="6" key="1">
    <citation type="submission" date="2021-04" db="EMBL/GenBank/DDBJ databases">
        <title>Taxonomic assessment of Weissella genus.</title>
        <authorList>
            <person name="Fanelli F."/>
            <person name="Chieffi D."/>
            <person name="Dell'Aquila A."/>
            <person name="Gyu-Sung C."/>
            <person name="Franz C.M.A.P."/>
            <person name="Fusco V."/>
        </authorList>
    </citation>
    <scope>NUCLEOTIDE SEQUENCE</scope>
    <source>
        <strain evidence="6">LMG 25373</strain>
    </source>
</reference>
<dbReference type="EMBL" id="JAGMVS010000042">
    <property type="protein sequence ID" value="MCM2436947.1"/>
    <property type="molecule type" value="Genomic_DNA"/>
</dbReference>
<dbReference type="NCBIfam" id="TIGR02937">
    <property type="entry name" value="sigma70-ECF"/>
    <property type="match status" value="1"/>
</dbReference>
<accession>A0ABT0VGI4</accession>
<evidence type="ECO:0000256" key="3">
    <source>
        <dbReference type="ARBA" id="ARBA00023125"/>
    </source>
</evidence>
<dbReference type="Pfam" id="PF04542">
    <property type="entry name" value="Sigma70_r2"/>
    <property type="match status" value="1"/>
</dbReference>
<dbReference type="Gene3D" id="1.10.1740.10">
    <property type="match status" value="1"/>
</dbReference>
<sequence length="238" mass="27586">MYELNLEDKIIKYLPLVERVARRISVKSTEYEYDDLYNIGVIGLMDALQKFDETKKVPFEGYATIRIKGAIIDEVRKHSRISRTRMAMVNEYYRAKQELENHLKRDASDLEISKKMGITLKQLAEIYDCMQFLANVSLEGTLFGKTQYDEGSPLSETIEDTQNLNGEQLLMIDVQKTLLEQAIQKLSKREQLILSLYYKEEVTLKEIATILDISIARVSQLHGRSIAKLKQLISEERQ</sequence>
<keyword evidence="4" id="KW-0804">Transcription</keyword>
<organism evidence="6 7">
    <name type="scientific">Periweissella beninensis</name>
    <dbReference type="NCBI Taxonomy" id="504936"/>
    <lineage>
        <taxon>Bacteria</taxon>
        <taxon>Bacillati</taxon>
        <taxon>Bacillota</taxon>
        <taxon>Bacilli</taxon>
        <taxon>Lactobacillales</taxon>
        <taxon>Lactobacillaceae</taxon>
        <taxon>Periweissella</taxon>
    </lineage>
</organism>
<dbReference type="InterPro" id="IPR000943">
    <property type="entry name" value="RNA_pol_sigma70"/>
</dbReference>
<protein>
    <submittedName>
        <fullName evidence="6">FliA/WhiG family RNA polymerase sigma factor</fullName>
    </submittedName>
</protein>
<keyword evidence="7" id="KW-1185">Reference proteome</keyword>
<evidence type="ECO:0000256" key="1">
    <source>
        <dbReference type="ARBA" id="ARBA00023015"/>
    </source>
</evidence>
<feature type="domain" description="RNA polymerase sigma-70" evidence="5">
    <location>
        <begin position="203"/>
        <end position="229"/>
    </location>
</feature>
<dbReference type="Proteomes" id="UP001057481">
    <property type="component" value="Unassembled WGS sequence"/>
</dbReference>
<dbReference type="InterPro" id="IPR007624">
    <property type="entry name" value="RNA_pol_sigma70_r3"/>
</dbReference>
<evidence type="ECO:0000313" key="7">
    <source>
        <dbReference type="Proteomes" id="UP001057481"/>
    </source>
</evidence>
<dbReference type="PROSITE" id="PS00716">
    <property type="entry name" value="SIGMA70_2"/>
    <property type="match status" value="1"/>
</dbReference>
<dbReference type="SUPFAM" id="SSF88946">
    <property type="entry name" value="Sigma2 domain of RNA polymerase sigma factors"/>
    <property type="match status" value="1"/>
</dbReference>
<dbReference type="PANTHER" id="PTHR30385">
    <property type="entry name" value="SIGMA FACTOR F FLAGELLAR"/>
    <property type="match status" value="1"/>
</dbReference>
<proteinExistence type="predicted"/>
<keyword evidence="1" id="KW-0805">Transcription regulation</keyword>
<comment type="caution">
    <text evidence="6">The sequence shown here is derived from an EMBL/GenBank/DDBJ whole genome shotgun (WGS) entry which is preliminary data.</text>
</comment>
<dbReference type="InterPro" id="IPR013324">
    <property type="entry name" value="RNA_pol_sigma_r3/r4-like"/>
</dbReference>
<dbReference type="NCBIfam" id="TIGR02479">
    <property type="entry name" value="FliA_WhiG"/>
    <property type="match status" value="1"/>
</dbReference>
<dbReference type="Pfam" id="PF04545">
    <property type="entry name" value="Sigma70_r4"/>
    <property type="match status" value="1"/>
</dbReference>
<dbReference type="RefSeq" id="WP_205144114.1">
    <property type="nucleotide sequence ID" value="NZ_JAFBDN010000020.1"/>
</dbReference>
<dbReference type="SUPFAM" id="SSF88659">
    <property type="entry name" value="Sigma3 and sigma4 domains of RNA polymerase sigma factors"/>
    <property type="match status" value="2"/>
</dbReference>
<evidence type="ECO:0000256" key="2">
    <source>
        <dbReference type="ARBA" id="ARBA00023082"/>
    </source>
</evidence>
<evidence type="ECO:0000259" key="5">
    <source>
        <dbReference type="PROSITE" id="PS00716"/>
    </source>
</evidence>
<dbReference type="CDD" id="cd06171">
    <property type="entry name" value="Sigma70_r4"/>
    <property type="match status" value="1"/>
</dbReference>
<dbReference type="InterPro" id="IPR013325">
    <property type="entry name" value="RNA_pol_sigma_r2"/>
</dbReference>
<keyword evidence="3" id="KW-0238">DNA-binding</keyword>
<dbReference type="Pfam" id="PF04539">
    <property type="entry name" value="Sigma70_r3"/>
    <property type="match status" value="1"/>
</dbReference>
<dbReference type="InterPro" id="IPR012845">
    <property type="entry name" value="RNA_pol_sigma_FliA_WhiG"/>
</dbReference>